<protein>
    <submittedName>
        <fullName evidence="1">VLRF1 family aeRF1-type release factor</fullName>
    </submittedName>
</protein>
<proteinExistence type="predicted"/>
<accession>A0ABV8VXY3</accession>
<gene>
    <name evidence="1" type="ORF">ACFOZ1_14545</name>
</gene>
<evidence type="ECO:0000313" key="2">
    <source>
        <dbReference type="Proteomes" id="UP001595880"/>
    </source>
</evidence>
<dbReference type="EMBL" id="JBHSDV010000005">
    <property type="protein sequence ID" value="MFC4389019.1"/>
    <property type="molecule type" value="Genomic_DNA"/>
</dbReference>
<name>A0ABV8VXY3_9BACI</name>
<dbReference type="RefSeq" id="WP_390200463.1">
    <property type="nucleotide sequence ID" value="NZ_JBHSDV010000005.1"/>
</dbReference>
<organism evidence="1 2">
    <name type="scientific">Gracilibacillus marinus</name>
    <dbReference type="NCBI Taxonomy" id="630535"/>
    <lineage>
        <taxon>Bacteria</taxon>
        <taxon>Bacillati</taxon>
        <taxon>Bacillota</taxon>
        <taxon>Bacilli</taxon>
        <taxon>Bacillales</taxon>
        <taxon>Bacillaceae</taxon>
        <taxon>Gracilibacillus</taxon>
    </lineage>
</organism>
<reference evidence="2" key="1">
    <citation type="journal article" date="2019" name="Int. J. Syst. Evol. Microbiol.">
        <title>The Global Catalogue of Microorganisms (GCM) 10K type strain sequencing project: providing services to taxonomists for standard genome sequencing and annotation.</title>
        <authorList>
            <consortium name="The Broad Institute Genomics Platform"/>
            <consortium name="The Broad Institute Genome Sequencing Center for Infectious Disease"/>
            <person name="Wu L."/>
            <person name="Ma J."/>
        </authorList>
    </citation>
    <scope>NUCLEOTIDE SEQUENCE [LARGE SCALE GENOMIC DNA]</scope>
    <source>
        <strain evidence="2">KACC 14058</strain>
    </source>
</reference>
<dbReference type="Pfam" id="PF18846">
    <property type="entry name" value="baeRF_family5"/>
    <property type="match status" value="1"/>
</dbReference>
<keyword evidence="2" id="KW-1185">Reference proteome</keyword>
<dbReference type="InterPro" id="IPR040983">
    <property type="entry name" value="Bact_RF_family5"/>
</dbReference>
<comment type="caution">
    <text evidence="1">The sequence shown here is derived from an EMBL/GenBank/DDBJ whole genome shotgun (WGS) entry which is preliminary data.</text>
</comment>
<evidence type="ECO:0000313" key="1">
    <source>
        <dbReference type="EMBL" id="MFC4389019.1"/>
    </source>
</evidence>
<sequence length="268" mass="31472">MDIKEQIKQWKKVSLAKPNRVFSMYLNTDRADPDQQGGEWKIHLKNGLNNFEKYLEKDNNKEEQKNFTIIKDKVLTFMKENEQSLAKSVVIFATADGSIWFADKFQMPVTTDFAWDEDVKINQLKQMHEKFPKSGIILTQREAVRVLDTELGTVKDTHIFELDIETEDWREYAGPHRAQATVGNGSKSTQQDQFKERFEANRYRWYKQLAATLDRFAKGLHWDNIYIVGEKDEVHDLKSNMQKNITKVVPKNMLDHEPTKIIKEVVFK</sequence>
<dbReference type="Proteomes" id="UP001595880">
    <property type="component" value="Unassembled WGS sequence"/>
</dbReference>